<organism evidence="2 3">
    <name type="scientific">Theobroma cacao</name>
    <name type="common">Cacao</name>
    <name type="synonym">Cocoa</name>
    <dbReference type="NCBI Taxonomy" id="3641"/>
    <lineage>
        <taxon>Eukaryota</taxon>
        <taxon>Viridiplantae</taxon>
        <taxon>Streptophyta</taxon>
        <taxon>Embryophyta</taxon>
        <taxon>Tracheophyta</taxon>
        <taxon>Spermatophyta</taxon>
        <taxon>Magnoliopsida</taxon>
        <taxon>eudicotyledons</taxon>
        <taxon>Gunneridae</taxon>
        <taxon>Pentapetalae</taxon>
        <taxon>rosids</taxon>
        <taxon>malvids</taxon>
        <taxon>Malvales</taxon>
        <taxon>Malvaceae</taxon>
        <taxon>Byttnerioideae</taxon>
        <taxon>Theobroma</taxon>
    </lineage>
</organism>
<protein>
    <recommendedName>
        <fullName evidence="4">RNase H type-1 domain-containing protein</fullName>
    </recommendedName>
</protein>
<dbReference type="Gramene" id="EOX93164">
    <property type="protein sequence ID" value="EOX93164"/>
    <property type="gene ID" value="TCM_002010"/>
</dbReference>
<evidence type="ECO:0000313" key="2">
    <source>
        <dbReference type="EMBL" id="EOX93164.1"/>
    </source>
</evidence>
<accession>A0A061DKC1</accession>
<evidence type="ECO:0008006" key="4">
    <source>
        <dbReference type="Google" id="ProtNLM"/>
    </source>
</evidence>
<keyword evidence="1" id="KW-1133">Transmembrane helix</keyword>
<feature type="transmembrane region" description="Helical" evidence="1">
    <location>
        <begin position="100"/>
        <end position="121"/>
    </location>
</feature>
<keyword evidence="3" id="KW-1185">Reference proteome</keyword>
<name>A0A061DKC1_THECC</name>
<dbReference type="Proteomes" id="UP000026915">
    <property type="component" value="Chromosome 1"/>
</dbReference>
<dbReference type="AlphaFoldDB" id="A0A061DKC1"/>
<dbReference type="HOGENOM" id="CLU_1899979_0_0_1"/>
<evidence type="ECO:0000313" key="3">
    <source>
        <dbReference type="Proteomes" id="UP000026915"/>
    </source>
</evidence>
<dbReference type="EMBL" id="CM001879">
    <property type="protein sequence ID" value="EOX93164.1"/>
    <property type="molecule type" value="Genomic_DNA"/>
</dbReference>
<reference evidence="2 3" key="1">
    <citation type="journal article" date="2013" name="Genome Biol.">
        <title>The genome sequence of the most widely cultivated cacao type and its use to identify candidate genes regulating pod color.</title>
        <authorList>
            <person name="Motamayor J.C."/>
            <person name="Mockaitis K."/>
            <person name="Schmutz J."/>
            <person name="Haiminen N."/>
            <person name="Iii D.L."/>
            <person name="Cornejo O."/>
            <person name="Findley S.D."/>
            <person name="Zheng P."/>
            <person name="Utro F."/>
            <person name="Royaert S."/>
            <person name="Saski C."/>
            <person name="Jenkins J."/>
            <person name="Podicheti R."/>
            <person name="Zhao M."/>
            <person name="Scheffler B.E."/>
            <person name="Stack J.C."/>
            <person name="Feltus F.A."/>
            <person name="Mustiga G.M."/>
            <person name="Amores F."/>
            <person name="Phillips W."/>
            <person name="Marelli J.P."/>
            <person name="May G.D."/>
            <person name="Shapiro H."/>
            <person name="Ma J."/>
            <person name="Bustamante C.D."/>
            <person name="Schnell R.J."/>
            <person name="Main D."/>
            <person name="Gilbert D."/>
            <person name="Parida L."/>
            <person name="Kuhn D.N."/>
        </authorList>
    </citation>
    <scope>NUCLEOTIDE SEQUENCE [LARGE SCALE GENOMIC DNA]</scope>
    <source>
        <strain evidence="3">cv. Matina 1-6</strain>
    </source>
</reference>
<keyword evidence="1" id="KW-0472">Membrane</keyword>
<sequence>MSPNAITMFKRGLASWGDANLAKILTVREAMVLFTASSWANSVGIIIESDSKNVALWMTHPEKTRWKLQQLIFQMVSLKDKVADWMIQHTPRSFCMLRPVSFIGLFCLYMDFILTSTGFFVRQASGRALGPSFP</sequence>
<evidence type="ECO:0000256" key="1">
    <source>
        <dbReference type="SAM" id="Phobius"/>
    </source>
</evidence>
<proteinExistence type="predicted"/>
<keyword evidence="1" id="KW-0812">Transmembrane</keyword>
<gene>
    <name evidence="2" type="ORF">TCM_002010</name>
</gene>
<dbReference type="InParanoid" id="A0A061DKC1"/>